<evidence type="ECO:0000313" key="2">
    <source>
        <dbReference type="Proteomes" id="UP000799424"/>
    </source>
</evidence>
<name>A0A6A6ZSW7_9PLEO</name>
<protein>
    <recommendedName>
        <fullName evidence="3">Transcription factor domain-containing protein</fullName>
    </recommendedName>
</protein>
<organism evidence="1 2">
    <name type="scientific">Ophiobolus disseminans</name>
    <dbReference type="NCBI Taxonomy" id="1469910"/>
    <lineage>
        <taxon>Eukaryota</taxon>
        <taxon>Fungi</taxon>
        <taxon>Dikarya</taxon>
        <taxon>Ascomycota</taxon>
        <taxon>Pezizomycotina</taxon>
        <taxon>Dothideomycetes</taxon>
        <taxon>Pleosporomycetidae</taxon>
        <taxon>Pleosporales</taxon>
        <taxon>Pleosporineae</taxon>
        <taxon>Phaeosphaeriaceae</taxon>
        <taxon>Ophiobolus</taxon>
    </lineage>
</organism>
<keyword evidence="2" id="KW-1185">Reference proteome</keyword>
<dbReference type="EMBL" id="MU006231">
    <property type="protein sequence ID" value="KAF2823878.1"/>
    <property type="molecule type" value="Genomic_DNA"/>
</dbReference>
<reference evidence="1" key="1">
    <citation type="journal article" date="2020" name="Stud. Mycol.">
        <title>101 Dothideomycetes genomes: a test case for predicting lifestyles and emergence of pathogens.</title>
        <authorList>
            <person name="Haridas S."/>
            <person name="Albert R."/>
            <person name="Binder M."/>
            <person name="Bloem J."/>
            <person name="Labutti K."/>
            <person name="Salamov A."/>
            <person name="Andreopoulos B."/>
            <person name="Baker S."/>
            <person name="Barry K."/>
            <person name="Bills G."/>
            <person name="Bluhm B."/>
            <person name="Cannon C."/>
            <person name="Castanera R."/>
            <person name="Culley D."/>
            <person name="Daum C."/>
            <person name="Ezra D."/>
            <person name="Gonzalez J."/>
            <person name="Henrissat B."/>
            <person name="Kuo A."/>
            <person name="Liang C."/>
            <person name="Lipzen A."/>
            <person name="Lutzoni F."/>
            <person name="Magnuson J."/>
            <person name="Mondo S."/>
            <person name="Nolan M."/>
            <person name="Ohm R."/>
            <person name="Pangilinan J."/>
            <person name="Park H.-J."/>
            <person name="Ramirez L."/>
            <person name="Alfaro M."/>
            <person name="Sun H."/>
            <person name="Tritt A."/>
            <person name="Yoshinaga Y."/>
            <person name="Zwiers L.-H."/>
            <person name="Turgeon B."/>
            <person name="Goodwin S."/>
            <person name="Spatafora J."/>
            <person name="Crous P."/>
            <person name="Grigoriev I."/>
        </authorList>
    </citation>
    <scope>NUCLEOTIDE SEQUENCE</scope>
    <source>
        <strain evidence="1">CBS 113818</strain>
    </source>
</reference>
<evidence type="ECO:0008006" key="3">
    <source>
        <dbReference type="Google" id="ProtNLM"/>
    </source>
</evidence>
<gene>
    <name evidence="1" type="ORF">CC86DRAFT_61286</name>
</gene>
<proteinExistence type="predicted"/>
<accession>A0A6A6ZSW7</accession>
<evidence type="ECO:0000313" key="1">
    <source>
        <dbReference type="EMBL" id="KAF2823878.1"/>
    </source>
</evidence>
<sequence>MSKPLPHQIIMKAGLVAEQRVRLFNCAYNLECLEMLFLDLPPIFTFSDLPRRRPCPDDLWRAQDEAKWQDLRESGHLDDCAPHPGSFVHKITVLNNYIEERVFLDQIRSSRLFRHSIASEQPRFIQAWIASRPTVLQSVADSDMSTTEASCKDSVVHVVAILHHIPLKTVYASLGWQVSESSMRLAREMFKTFLEQKGEASRKCLWHAVGIYAMLRGVQHLACYDTLSFCVAINYIWAYDCMAVPAAHGEIIRLDRQRPKVDVWVRNGGPLRLHITGVGILNGHESRTRLMADAIKMMRSQIAWRNISHGLAAGFEQTLRGVRPTLVSE</sequence>
<dbReference type="Proteomes" id="UP000799424">
    <property type="component" value="Unassembled WGS sequence"/>
</dbReference>
<dbReference type="OrthoDB" id="654211at2759"/>
<dbReference type="AlphaFoldDB" id="A0A6A6ZSW7"/>
<dbReference type="CDD" id="cd12148">
    <property type="entry name" value="fungal_TF_MHR"/>
    <property type="match status" value="1"/>
</dbReference>